<reference evidence="2 4" key="1">
    <citation type="submission" date="2016-08" db="EMBL/GenBank/DDBJ databases">
        <title>Draft genome sequence of Pseudomonas costantinii LMG 22119, type strain isolated from cultivated mushroom (Agaricus bisporus) sporophores.</title>
        <authorList>
            <person name="Tambong J.T."/>
        </authorList>
    </citation>
    <scope>NUCLEOTIDE SEQUENCE [LARGE SCALE GENOMIC DNA]</scope>
    <source>
        <strain evidence="2 4">LMG 22119</strain>
    </source>
</reference>
<evidence type="ECO:0000313" key="3">
    <source>
        <dbReference type="EMBL" id="SED83581.1"/>
    </source>
</evidence>
<reference evidence="3 5" key="2">
    <citation type="submission" date="2016-10" db="EMBL/GenBank/DDBJ databases">
        <authorList>
            <person name="Varghese N."/>
            <person name="Submissions S."/>
        </authorList>
    </citation>
    <scope>NUCLEOTIDE SEQUENCE [LARGE SCALE GENOMIC DNA]</scope>
    <source>
        <strain evidence="3 5">BS2773</strain>
    </source>
</reference>
<dbReference type="Proteomes" id="UP000181661">
    <property type="component" value="Unassembled WGS sequence"/>
</dbReference>
<dbReference type="EMBL" id="MDDR01000035">
    <property type="protein sequence ID" value="OIN50368.1"/>
    <property type="molecule type" value="Genomic_DNA"/>
</dbReference>
<dbReference type="EMBL" id="FNTS01000002">
    <property type="protein sequence ID" value="SED83581.1"/>
    <property type="molecule type" value="Genomic_DNA"/>
</dbReference>
<feature type="region of interest" description="Disordered" evidence="1">
    <location>
        <begin position="17"/>
        <end position="45"/>
    </location>
</feature>
<comment type="caution">
    <text evidence="2">The sequence shown here is derived from an EMBL/GenBank/DDBJ whole genome shotgun (WGS) entry which is preliminary data.</text>
</comment>
<evidence type="ECO:0000313" key="2">
    <source>
        <dbReference type="EMBL" id="OIN50368.1"/>
    </source>
</evidence>
<gene>
    <name evidence="2" type="ORF">BFL40_19175</name>
    <name evidence="3" type="ORF">SAMN04515675_2727</name>
</gene>
<dbReference type="AlphaFoldDB" id="A0A1S2UX54"/>
<keyword evidence="5" id="KW-1185">Reference proteome</keyword>
<accession>A0A1S2UX54</accession>
<sequence>MTVNTINVVGFGSAKNAAPQANDNVNSAPSARSESISPADTEASRAAADARLQQTYLAQPSSGARLSVPAESTLGRWLEALSGAVNSSVFKRLEQVFGGKGAFTHIDHTKGEIWFDSGYKKINMDSPELNDLPGGKALFENLMVIARKLAPSGVFSRHDAYTLGALGKDTVDSNMVQQFLYGPGPKALPDSHVPADILSQTGEAETRHNLLAALKKHIETPGTKSDMESIAVEVAPHSVYWRADQPQPFTMNLKQLITAYGLFAPTTLEALANLERVLFAPSLSVPSAGDYGGLLSKGVPLSEDAQKKIIETVSTWKVGQTQVPLGAGGKVVNLFDYLKRSVPESLRGLADSNPQAFLNAMIDTPQARALGKQLQEAIGALPTATSAQEALLAALVLEVDPAGGLDRNNLAGYNLRQQDNKGRSPAEIAKRFEAHLQGPLSPEMAKVAAFQLLAMAAPEFLVKGMPDTLVYGTLPWAAFSAGISLREQELPGSTVGQTYNQIRQRDVLEPVTAEQEYQSKVAALQSVIDWGIANGVIKENSEGYSDEVIEKASAAMQKLAESTVETLKQVAAAVPTRRELALAELTKVYGTENAHLFEKKIIMQRSGYNRKDTSLLDLYMSGKLYRVWASKDPAFPTSKLLAGLSQLPKIKEVFEQAFDDHTDSFGKAAGALLQHQILQLPDEDRKRFELGQVSMMHVGESSSSEFPKGSEDHPLFKHFGRGAVLIDTVLNGESVSYVYSPILGKILKQGEYISGVPEGWRIRRGKRPEDPLWGVEVGGKFFGLKAHWAGSRTLPASKSDILPSGLTSSERIKEIGGIISLNYKAAIEEFREAAKGETDLEKTRRKQQAFQGFVLSLVPFHDFIKSIVIGDKHEAVVNGLFDFVGLILPGLKGGAGAVKLGVGATTNALKFVKEFAKAGLKAANPVGSIYDAGSGLFKLGKTAIKTLPTVKLPSFDFDSLRSMSGRSGSWNIPHGGYKQTIAEGTYRPLGEDGSVISVVASQKDGKWFALDPNTLTPYGPELKKFTPITVKELDDLRLDVGSSIKTVDGVKSYIDEQGSVPSGQSLPPQPAKAPEAEGEQKSNAA</sequence>
<protein>
    <submittedName>
        <fullName evidence="2">Uncharacterized protein</fullName>
    </submittedName>
</protein>
<organism evidence="2 4">
    <name type="scientific">Pseudomonas costantinii</name>
    <dbReference type="NCBI Taxonomy" id="168469"/>
    <lineage>
        <taxon>Bacteria</taxon>
        <taxon>Pseudomonadati</taxon>
        <taxon>Pseudomonadota</taxon>
        <taxon>Gammaproteobacteria</taxon>
        <taxon>Pseudomonadales</taxon>
        <taxon>Pseudomonadaceae</taxon>
        <taxon>Pseudomonas</taxon>
    </lineage>
</organism>
<dbReference type="RefSeq" id="WP_071485422.1">
    <property type="nucleotide sequence ID" value="NZ_FNTS01000002.1"/>
</dbReference>
<dbReference type="Proteomes" id="UP000182179">
    <property type="component" value="Unassembled WGS sequence"/>
</dbReference>
<evidence type="ECO:0000256" key="1">
    <source>
        <dbReference type="SAM" id="MobiDB-lite"/>
    </source>
</evidence>
<evidence type="ECO:0000313" key="5">
    <source>
        <dbReference type="Proteomes" id="UP000182179"/>
    </source>
</evidence>
<feature type="compositionally biased region" description="Polar residues" evidence="1">
    <location>
        <begin position="19"/>
        <end position="38"/>
    </location>
</feature>
<dbReference type="OrthoDB" id="6989816at2"/>
<feature type="region of interest" description="Disordered" evidence="1">
    <location>
        <begin position="1055"/>
        <end position="1085"/>
    </location>
</feature>
<feature type="compositionally biased region" description="Basic and acidic residues" evidence="1">
    <location>
        <begin position="1074"/>
        <end position="1085"/>
    </location>
</feature>
<name>A0A1S2UX54_9PSED</name>
<proteinExistence type="predicted"/>
<evidence type="ECO:0000313" key="4">
    <source>
        <dbReference type="Proteomes" id="UP000181661"/>
    </source>
</evidence>